<dbReference type="InterPro" id="IPR012674">
    <property type="entry name" value="Calycin"/>
</dbReference>
<keyword evidence="2" id="KW-1185">Reference proteome</keyword>
<dbReference type="PATRIC" id="fig|1121338.3.peg.1131"/>
<name>A0A151B4T8_9CLOT</name>
<dbReference type="RefSeq" id="WP_066823726.1">
    <property type="nucleotide sequence ID" value="NZ_LTBA01000008.1"/>
</dbReference>
<gene>
    <name evidence="1" type="primary">ywiB</name>
    <name evidence="1" type="ORF">CLTEP_10980</name>
</gene>
<dbReference type="AlphaFoldDB" id="A0A151B4T8"/>
<sequence>MKKKALISIISKQDDKKDDVIEVVTPGSFYKKDNHYYAVYEETEISGMEGTTTTIKISNDNFILLRKGSTNTKMTFKKNLNDVVLYNTPHGTLELLIDIDDISIDVNDNGGKILAKYNMSVAGQEPLPTELVVEIKAEEKELN</sequence>
<reference evidence="1 2" key="1">
    <citation type="submission" date="2016-02" db="EMBL/GenBank/DDBJ databases">
        <title>Genome sequence of Clostridium tepidiprofundi DSM 19306.</title>
        <authorList>
            <person name="Poehlein A."/>
            <person name="Daniel R."/>
        </authorList>
    </citation>
    <scope>NUCLEOTIDE SEQUENCE [LARGE SCALE GENOMIC DNA]</scope>
    <source>
        <strain evidence="1 2">DSM 19306</strain>
    </source>
</reference>
<comment type="caution">
    <text evidence="1">The sequence shown here is derived from an EMBL/GenBank/DDBJ whole genome shotgun (WGS) entry which is preliminary data.</text>
</comment>
<accession>A0A151B4T8</accession>
<dbReference type="Proteomes" id="UP000075531">
    <property type="component" value="Unassembled WGS sequence"/>
</dbReference>
<dbReference type="Pfam" id="PF09148">
    <property type="entry name" value="DUF1934"/>
    <property type="match status" value="1"/>
</dbReference>
<dbReference type="SUPFAM" id="SSF50814">
    <property type="entry name" value="Lipocalins"/>
    <property type="match status" value="1"/>
</dbReference>
<proteinExistence type="predicted"/>
<dbReference type="InterPro" id="IPR015231">
    <property type="entry name" value="DUF1934"/>
</dbReference>
<dbReference type="STRING" id="1121338.CLTEP_10980"/>
<evidence type="ECO:0000313" key="1">
    <source>
        <dbReference type="EMBL" id="KYH34934.1"/>
    </source>
</evidence>
<organism evidence="1 2">
    <name type="scientific">Clostridium tepidiprofundi DSM 19306</name>
    <dbReference type="NCBI Taxonomy" id="1121338"/>
    <lineage>
        <taxon>Bacteria</taxon>
        <taxon>Bacillati</taxon>
        <taxon>Bacillota</taxon>
        <taxon>Clostridia</taxon>
        <taxon>Eubacteriales</taxon>
        <taxon>Clostridiaceae</taxon>
        <taxon>Clostridium</taxon>
    </lineage>
</organism>
<dbReference type="EMBL" id="LTBA01000008">
    <property type="protein sequence ID" value="KYH34934.1"/>
    <property type="molecule type" value="Genomic_DNA"/>
</dbReference>
<protein>
    <submittedName>
        <fullName evidence="1">Putative beta-barrel protein YwiB</fullName>
    </submittedName>
</protein>
<dbReference type="Gene3D" id="2.40.128.20">
    <property type="match status" value="1"/>
</dbReference>
<dbReference type="OrthoDB" id="1680906at2"/>
<evidence type="ECO:0000313" key="2">
    <source>
        <dbReference type="Proteomes" id="UP000075531"/>
    </source>
</evidence>